<organism evidence="1 2">
    <name type="scientific">Cavenderia fasciculata</name>
    <name type="common">Slime mold</name>
    <name type="synonym">Dictyostelium fasciculatum</name>
    <dbReference type="NCBI Taxonomy" id="261658"/>
    <lineage>
        <taxon>Eukaryota</taxon>
        <taxon>Amoebozoa</taxon>
        <taxon>Evosea</taxon>
        <taxon>Eumycetozoa</taxon>
        <taxon>Dictyostelia</taxon>
        <taxon>Acytosteliales</taxon>
        <taxon>Cavenderiaceae</taxon>
        <taxon>Cavenderia</taxon>
    </lineage>
</organism>
<protein>
    <submittedName>
        <fullName evidence="1">Uncharacterized protein</fullName>
    </submittedName>
</protein>
<dbReference type="AlphaFoldDB" id="F4Q7E1"/>
<sequence>MSARFLSVFRNTVDLEFEHWGSFREAFLTVFASGSTDLAVMNRVLTQFRYDTKWTVSSFTNAFTIIAGRVYENNDNRSFVLAYKNEFYNIKTINKELQERTTDFVQMRSVAISLNSNNDFRLDCK</sequence>
<dbReference type="EMBL" id="GL883024">
    <property type="protein sequence ID" value="EGG16323.1"/>
    <property type="molecule type" value="Genomic_DNA"/>
</dbReference>
<proteinExistence type="predicted"/>
<dbReference type="RefSeq" id="XP_004354707.1">
    <property type="nucleotide sequence ID" value="XM_004354655.1"/>
</dbReference>
<dbReference type="KEGG" id="dfa:DFA_09353"/>
<gene>
    <name evidence="1" type="ORF">DFA_09353</name>
</gene>
<name>F4Q7E1_CACFS</name>
<evidence type="ECO:0000313" key="1">
    <source>
        <dbReference type="EMBL" id="EGG16323.1"/>
    </source>
</evidence>
<dbReference type="GeneID" id="14868411"/>
<evidence type="ECO:0000313" key="2">
    <source>
        <dbReference type="Proteomes" id="UP000007797"/>
    </source>
</evidence>
<accession>F4Q7E1</accession>
<dbReference type="Proteomes" id="UP000007797">
    <property type="component" value="Unassembled WGS sequence"/>
</dbReference>
<keyword evidence="2" id="KW-1185">Reference proteome</keyword>
<reference evidence="2" key="1">
    <citation type="journal article" date="2011" name="Genome Res.">
        <title>Phylogeny-wide analysis of social amoeba genomes highlights ancient origins for complex intercellular communication.</title>
        <authorList>
            <person name="Heidel A.J."/>
            <person name="Lawal H.M."/>
            <person name="Felder M."/>
            <person name="Schilde C."/>
            <person name="Helps N.R."/>
            <person name="Tunggal B."/>
            <person name="Rivero F."/>
            <person name="John U."/>
            <person name="Schleicher M."/>
            <person name="Eichinger L."/>
            <person name="Platzer M."/>
            <person name="Noegel A.A."/>
            <person name="Schaap P."/>
            <person name="Gloeckner G."/>
        </authorList>
    </citation>
    <scope>NUCLEOTIDE SEQUENCE [LARGE SCALE GENOMIC DNA]</scope>
    <source>
        <strain evidence="2">SH3</strain>
    </source>
</reference>